<dbReference type="EMBL" id="JAQNDK010000001">
    <property type="protein sequence ID" value="MDC0676209.1"/>
    <property type="molecule type" value="Genomic_DNA"/>
</dbReference>
<keyword evidence="2" id="KW-1185">Reference proteome</keyword>
<protein>
    <submittedName>
        <fullName evidence="1">Phage tail protein</fullName>
    </submittedName>
</protein>
<proteinExistence type="predicted"/>
<sequence>MAERTDPYRNYRFRVEIASIQVAAFASATIPDESSDPIEYREGTDPFTRKLSGYPKVGSLTLKRGITTSMELYEWWQIIRQTGTGVPNARRNISIILVDDAGNDAARWDLVGAWPSKYQAGDLDGKGNDVLIETLEVAVENIKRTQ</sequence>
<dbReference type="NCBIfam" id="TIGR02241">
    <property type="entry name" value="conserved hypothetical phage tail region protein"/>
    <property type="match status" value="1"/>
</dbReference>
<name>A0ABT5BPY5_9BACT</name>
<gene>
    <name evidence="1" type="ORF">POL72_00540</name>
</gene>
<dbReference type="InterPro" id="IPR011747">
    <property type="entry name" value="CHP02241"/>
</dbReference>
<evidence type="ECO:0000313" key="2">
    <source>
        <dbReference type="Proteomes" id="UP001217485"/>
    </source>
</evidence>
<accession>A0ABT5BPY5</accession>
<organism evidence="1 2">
    <name type="scientific">Sorangium atrum</name>
    <dbReference type="NCBI Taxonomy" id="2995308"/>
    <lineage>
        <taxon>Bacteria</taxon>
        <taxon>Pseudomonadati</taxon>
        <taxon>Myxococcota</taxon>
        <taxon>Polyangia</taxon>
        <taxon>Polyangiales</taxon>
        <taxon>Polyangiaceae</taxon>
        <taxon>Sorangium</taxon>
    </lineage>
</organism>
<dbReference type="Proteomes" id="UP001217485">
    <property type="component" value="Unassembled WGS sequence"/>
</dbReference>
<reference evidence="1 2" key="1">
    <citation type="submission" date="2023-01" db="EMBL/GenBank/DDBJ databases">
        <title>Minimal conservation of predation-associated metabolite biosynthetic gene clusters underscores biosynthetic potential of Myxococcota including descriptions for ten novel species: Archangium lansinium sp. nov., Myxococcus landrumus sp. nov., Nannocystis bai.</title>
        <authorList>
            <person name="Ahearne A."/>
            <person name="Stevens C."/>
            <person name="Dowd S."/>
        </authorList>
    </citation>
    <scope>NUCLEOTIDE SEQUENCE [LARGE SCALE GENOMIC DNA]</scope>
    <source>
        <strain evidence="1 2">WIWO2</strain>
    </source>
</reference>
<dbReference type="RefSeq" id="WP_272092916.1">
    <property type="nucleotide sequence ID" value="NZ_JAQNDK010000001.1"/>
</dbReference>
<comment type="caution">
    <text evidence="1">The sequence shown here is derived from an EMBL/GenBank/DDBJ whole genome shotgun (WGS) entry which is preliminary data.</text>
</comment>
<evidence type="ECO:0000313" key="1">
    <source>
        <dbReference type="EMBL" id="MDC0676209.1"/>
    </source>
</evidence>
<dbReference type="PANTHER" id="PTHR38009:SF1">
    <property type="entry name" value="CONSERVED HYPOTHETICAL PHAGE TAIL PROTEIN"/>
    <property type="match status" value="1"/>
</dbReference>
<dbReference type="Pfam" id="PF06841">
    <property type="entry name" value="Phage_T4_gp19"/>
    <property type="match status" value="1"/>
</dbReference>
<dbReference type="InterPro" id="IPR010667">
    <property type="entry name" value="Phage_T4_Gp19"/>
</dbReference>
<dbReference type="PANTHER" id="PTHR38009">
    <property type="entry name" value="CONSERVED HYPOTHETICAL PHAGE TAIL PROTEIN"/>
    <property type="match status" value="1"/>
</dbReference>